<comment type="caution">
    <text evidence="9">The sequence shown here is derived from an EMBL/GenBank/DDBJ whole genome shotgun (WGS) entry which is preliminary data.</text>
</comment>
<dbReference type="Proteomes" id="UP001151234">
    <property type="component" value="Unassembled WGS sequence"/>
</dbReference>
<proteinExistence type="inferred from homology"/>
<dbReference type="Pfam" id="PF01925">
    <property type="entry name" value="TauE"/>
    <property type="match status" value="1"/>
</dbReference>
<feature type="transmembrane region" description="Helical" evidence="8">
    <location>
        <begin position="72"/>
        <end position="92"/>
    </location>
</feature>
<feature type="transmembrane region" description="Helical" evidence="8">
    <location>
        <begin position="228"/>
        <end position="245"/>
    </location>
</feature>
<evidence type="ECO:0000256" key="6">
    <source>
        <dbReference type="ARBA" id="ARBA00022989"/>
    </source>
</evidence>
<keyword evidence="4 8" id="KW-1003">Cell membrane</keyword>
<evidence type="ECO:0000313" key="9">
    <source>
        <dbReference type="EMBL" id="MDA5400667.1"/>
    </source>
</evidence>
<dbReference type="InterPro" id="IPR052017">
    <property type="entry name" value="TSUP"/>
</dbReference>
<evidence type="ECO:0000256" key="8">
    <source>
        <dbReference type="RuleBase" id="RU363041"/>
    </source>
</evidence>
<gene>
    <name evidence="9" type="ORF">OQ273_18985</name>
</gene>
<keyword evidence="3" id="KW-0813">Transport</keyword>
<comment type="similarity">
    <text evidence="2 8">Belongs to the 4-toluene sulfonate uptake permease (TSUP) (TC 2.A.102) family.</text>
</comment>
<reference evidence="9" key="1">
    <citation type="submission" date="2022-11" db="EMBL/GenBank/DDBJ databases">
        <title>Draft genome sequence of Hoeflea poritis E7-10 and Hoeflea prorocentri PM5-8, separated from scleractinian coral Porites lutea and marine dinoflagellate.</title>
        <authorList>
            <person name="Zhang G."/>
            <person name="Wei Q."/>
            <person name="Cai L."/>
        </authorList>
    </citation>
    <scope>NUCLEOTIDE SEQUENCE</scope>
    <source>
        <strain evidence="9">PM5-8</strain>
    </source>
</reference>
<feature type="transmembrane region" description="Helical" evidence="8">
    <location>
        <begin position="98"/>
        <end position="117"/>
    </location>
</feature>
<evidence type="ECO:0000256" key="3">
    <source>
        <dbReference type="ARBA" id="ARBA00022448"/>
    </source>
</evidence>
<evidence type="ECO:0000256" key="5">
    <source>
        <dbReference type="ARBA" id="ARBA00022692"/>
    </source>
</evidence>
<dbReference type="GO" id="GO:0005886">
    <property type="term" value="C:plasma membrane"/>
    <property type="evidence" value="ECO:0007669"/>
    <property type="project" value="UniProtKB-SubCell"/>
</dbReference>
<evidence type="ECO:0000313" key="10">
    <source>
        <dbReference type="Proteomes" id="UP001151234"/>
    </source>
</evidence>
<evidence type="ECO:0000256" key="2">
    <source>
        <dbReference type="ARBA" id="ARBA00009142"/>
    </source>
</evidence>
<keyword evidence="5 8" id="KW-0812">Transmembrane</keyword>
<feature type="transmembrane region" description="Helical" evidence="8">
    <location>
        <begin position="178"/>
        <end position="196"/>
    </location>
</feature>
<keyword evidence="10" id="KW-1185">Reference proteome</keyword>
<feature type="transmembrane region" description="Helical" evidence="8">
    <location>
        <begin position="138"/>
        <end position="166"/>
    </location>
</feature>
<keyword evidence="7 8" id="KW-0472">Membrane</keyword>
<sequence length="247" mass="25569">MFDTLLISVAAFLAGGLNAIAGGGSFLTFPALVFAGVPTIAANATSAVAVFPGYLSGALGFTSELRTMRGDVLAVLLGLSVVGGVAGSLLLLVTPEAVFSFIVPWLLGFATLLFAFGRRIATWTERHFKAQGMSGNMLVLMVSTYGGYFNGGLGIVLMAVFSILGLRDINQMNGLKNAMSFCLSAASVATFALAGIVHWPQAIIMMIAATVGGYCGALLARFLSEDTVRATIVVIGLITTVVFAARV</sequence>
<keyword evidence="6 8" id="KW-1133">Transmembrane helix</keyword>
<dbReference type="InterPro" id="IPR002781">
    <property type="entry name" value="TM_pro_TauE-like"/>
</dbReference>
<dbReference type="AlphaFoldDB" id="A0A9X3ULM5"/>
<evidence type="ECO:0000256" key="1">
    <source>
        <dbReference type="ARBA" id="ARBA00004651"/>
    </source>
</evidence>
<dbReference type="PANTHER" id="PTHR30269:SF0">
    <property type="entry name" value="MEMBRANE TRANSPORTER PROTEIN YFCA-RELATED"/>
    <property type="match status" value="1"/>
</dbReference>
<dbReference type="EMBL" id="JAPJZI010000001">
    <property type="protein sequence ID" value="MDA5400667.1"/>
    <property type="molecule type" value="Genomic_DNA"/>
</dbReference>
<organism evidence="9 10">
    <name type="scientific">Hoeflea prorocentri</name>
    <dbReference type="NCBI Taxonomy" id="1922333"/>
    <lineage>
        <taxon>Bacteria</taxon>
        <taxon>Pseudomonadati</taxon>
        <taxon>Pseudomonadota</taxon>
        <taxon>Alphaproteobacteria</taxon>
        <taxon>Hyphomicrobiales</taxon>
        <taxon>Rhizobiaceae</taxon>
        <taxon>Hoeflea</taxon>
    </lineage>
</organism>
<name>A0A9X3ULM5_9HYPH</name>
<dbReference type="PANTHER" id="PTHR30269">
    <property type="entry name" value="TRANSMEMBRANE PROTEIN YFCA"/>
    <property type="match status" value="1"/>
</dbReference>
<evidence type="ECO:0000256" key="7">
    <source>
        <dbReference type="ARBA" id="ARBA00023136"/>
    </source>
</evidence>
<feature type="transmembrane region" description="Helical" evidence="8">
    <location>
        <begin position="29"/>
        <end position="51"/>
    </location>
</feature>
<comment type="subcellular location">
    <subcellularLocation>
        <location evidence="1 8">Cell membrane</location>
        <topology evidence="1 8">Multi-pass membrane protein</topology>
    </subcellularLocation>
</comment>
<protein>
    <recommendedName>
        <fullName evidence="8">Probable membrane transporter protein</fullName>
    </recommendedName>
</protein>
<accession>A0A9X3ULM5</accession>
<evidence type="ECO:0000256" key="4">
    <source>
        <dbReference type="ARBA" id="ARBA00022475"/>
    </source>
</evidence>
<dbReference type="RefSeq" id="WP_267992404.1">
    <property type="nucleotide sequence ID" value="NZ_JAPJZI010000001.1"/>
</dbReference>
<feature type="transmembrane region" description="Helical" evidence="8">
    <location>
        <begin position="203"/>
        <end position="222"/>
    </location>
</feature>